<evidence type="ECO:0000313" key="1">
    <source>
        <dbReference type="EMBL" id="KAG7439846.1"/>
    </source>
</evidence>
<comment type="caution">
    <text evidence="1">The sequence shown here is derived from an EMBL/GenBank/DDBJ whole genome shotgun (WGS) entry which is preliminary data.</text>
</comment>
<dbReference type="GeneID" id="66100346"/>
<protein>
    <submittedName>
        <fullName evidence="1">Uncharacterized protein</fullName>
    </submittedName>
</protein>
<name>A0A9P7VF78_9AGAR</name>
<dbReference type="AlphaFoldDB" id="A0A9P7VF78"/>
<dbReference type="RefSeq" id="XP_043033346.1">
    <property type="nucleotide sequence ID" value="XM_043178059.1"/>
</dbReference>
<accession>A0A9P7VF78</accession>
<sequence>MSILDTKQSTTTHLDDPALKPPFCTSTLRTLSFIPYRLYHQTTAYQEVMSFRFLCHGCEKMDIALEPIVVCQCGEFWCSSLCLEVFFGSHFTDAPHLKHGFFDYFPRPDQEIISQDLRRTNIRGLIFNQNRSAPIEISLTFLYRHGEIPDHIPILWAYFRPDELACRRVGERGSDPPFELWYHKNQMQLFVQDPNSVNNTIVSLTDSLEVQKLWYGPVIAVILQRDEDQLTYTNVESYHMDVVRRFFTSYTCPCVVY</sequence>
<organism evidence="1 2">
    <name type="scientific">Guyanagaster necrorhizus</name>
    <dbReference type="NCBI Taxonomy" id="856835"/>
    <lineage>
        <taxon>Eukaryota</taxon>
        <taxon>Fungi</taxon>
        <taxon>Dikarya</taxon>
        <taxon>Basidiomycota</taxon>
        <taxon>Agaricomycotina</taxon>
        <taxon>Agaricomycetes</taxon>
        <taxon>Agaricomycetidae</taxon>
        <taxon>Agaricales</taxon>
        <taxon>Marasmiineae</taxon>
        <taxon>Physalacriaceae</taxon>
        <taxon>Guyanagaster</taxon>
    </lineage>
</organism>
<dbReference type="OrthoDB" id="2885537at2759"/>
<dbReference type="Proteomes" id="UP000812287">
    <property type="component" value="Unassembled WGS sequence"/>
</dbReference>
<dbReference type="EMBL" id="MU250582">
    <property type="protein sequence ID" value="KAG7439846.1"/>
    <property type="molecule type" value="Genomic_DNA"/>
</dbReference>
<gene>
    <name evidence="1" type="ORF">BT62DRAFT_1013389</name>
</gene>
<keyword evidence="2" id="KW-1185">Reference proteome</keyword>
<proteinExistence type="predicted"/>
<evidence type="ECO:0000313" key="2">
    <source>
        <dbReference type="Proteomes" id="UP000812287"/>
    </source>
</evidence>
<reference evidence="1" key="1">
    <citation type="submission" date="2020-11" db="EMBL/GenBank/DDBJ databases">
        <title>Adaptations for nitrogen fixation in a non-lichenized fungal sporocarp promotes dispersal by wood-feeding termites.</title>
        <authorList>
            <consortium name="DOE Joint Genome Institute"/>
            <person name="Koch R.A."/>
            <person name="Yoon G."/>
            <person name="Arayal U."/>
            <person name="Lail K."/>
            <person name="Amirebrahimi M."/>
            <person name="Labutti K."/>
            <person name="Lipzen A."/>
            <person name="Riley R."/>
            <person name="Barry K."/>
            <person name="Henrissat B."/>
            <person name="Grigoriev I.V."/>
            <person name="Herr J.R."/>
            <person name="Aime M.C."/>
        </authorList>
    </citation>
    <scope>NUCLEOTIDE SEQUENCE</scope>
    <source>
        <strain evidence="1">MCA 3950</strain>
    </source>
</reference>